<dbReference type="SMART" id="SM00512">
    <property type="entry name" value="Skp1"/>
    <property type="match status" value="1"/>
</dbReference>
<dbReference type="InterPro" id="IPR011333">
    <property type="entry name" value="SKP1/BTB/POZ_sf"/>
</dbReference>
<dbReference type="Proteomes" id="UP000011087">
    <property type="component" value="Unassembled WGS sequence"/>
</dbReference>
<dbReference type="InterPro" id="IPR016073">
    <property type="entry name" value="Skp1_comp_POZ"/>
</dbReference>
<evidence type="ECO:0000313" key="8">
    <source>
        <dbReference type="Proteomes" id="UP000011087"/>
    </source>
</evidence>
<dbReference type="EnsemblProtists" id="EKX33873">
    <property type="protein sequence ID" value="EKX33873"/>
    <property type="gene ID" value="GUITHDRAFT_81023"/>
</dbReference>
<evidence type="ECO:0000256" key="2">
    <source>
        <dbReference type="ARBA" id="ARBA00009993"/>
    </source>
</evidence>
<dbReference type="OrthoDB" id="249087at2759"/>
<protein>
    <recommendedName>
        <fullName evidence="3">Elongin-C</fullName>
    </recommendedName>
</protein>
<gene>
    <name evidence="6" type="ORF">GUITHDRAFT_81023</name>
</gene>
<evidence type="ECO:0000256" key="4">
    <source>
        <dbReference type="ARBA" id="ARBA00023242"/>
    </source>
</evidence>
<reference evidence="7" key="3">
    <citation type="submission" date="2015-06" db="UniProtKB">
        <authorList>
            <consortium name="EnsemblProtists"/>
        </authorList>
    </citation>
    <scope>IDENTIFICATION</scope>
</reference>
<dbReference type="GeneID" id="17290613"/>
<dbReference type="HOGENOM" id="CLU_130038_0_2_1"/>
<proteinExistence type="inferred from homology"/>
<dbReference type="FunFam" id="3.30.710.10:FF:000035">
    <property type="entry name" value="Elongin C transcription elongation factor"/>
    <property type="match status" value="1"/>
</dbReference>
<dbReference type="GO" id="GO:0006511">
    <property type="term" value="P:ubiquitin-dependent protein catabolic process"/>
    <property type="evidence" value="ECO:0007669"/>
    <property type="project" value="InterPro"/>
</dbReference>
<feature type="domain" description="SKP1 component POZ" evidence="5">
    <location>
        <begin position="7"/>
        <end position="67"/>
    </location>
</feature>
<dbReference type="PaxDb" id="55529-EKX33873"/>
<accession>L1ICD0</accession>
<evidence type="ECO:0000259" key="5">
    <source>
        <dbReference type="Pfam" id="PF03931"/>
    </source>
</evidence>
<dbReference type="GO" id="GO:0005634">
    <property type="term" value="C:nucleus"/>
    <property type="evidence" value="ECO:0007669"/>
    <property type="project" value="UniProtKB-SubCell"/>
</dbReference>
<dbReference type="EMBL" id="JH993126">
    <property type="protein sequence ID" value="EKX33873.1"/>
    <property type="molecule type" value="Genomic_DNA"/>
</dbReference>
<dbReference type="RefSeq" id="XP_005820853.1">
    <property type="nucleotide sequence ID" value="XM_005820796.1"/>
</dbReference>
<keyword evidence="8" id="KW-1185">Reference proteome</keyword>
<dbReference type="AlphaFoldDB" id="L1ICD0"/>
<dbReference type="Pfam" id="PF03931">
    <property type="entry name" value="Skp1_POZ"/>
    <property type="match status" value="1"/>
</dbReference>
<dbReference type="InterPro" id="IPR001232">
    <property type="entry name" value="SKP1-like"/>
</dbReference>
<reference evidence="8" key="2">
    <citation type="submission" date="2012-11" db="EMBL/GenBank/DDBJ databases">
        <authorList>
            <person name="Kuo A."/>
            <person name="Curtis B.A."/>
            <person name="Tanifuji G."/>
            <person name="Burki F."/>
            <person name="Gruber A."/>
            <person name="Irimia M."/>
            <person name="Maruyama S."/>
            <person name="Arias M.C."/>
            <person name="Ball S.G."/>
            <person name="Gile G.H."/>
            <person name="Hirakawa Y."/>
            <person name="Hopkins J.F."/>
            <person name="Rensing S.A."/>
            <person name="Schmutz J."/>
            <person name="Symeonidi A."/>
            <person name="Elias M."/>
            <person name="Eveleigh R.J."/>
            <person name="Herman E.K."/>
            <person name="Klute M.J."/>
            <person name="Nakayama T."/>
            <person name="Obornik M."/>
            <person name="Reyes-Prieto A."/>
            <person name="Armbrust E.V."/>
            <person name="Aves S.J."/>
            <person name="Beiko R.G."/>
            <person name="Coutinho P."/>
            <person name="Dacks J.B."/>
            <person name="Durnford D.G."/>
            <person name="Fast N.M."/>
            <person name="Green B.R."/>
            <person name="Grisdale C."/>
            <person name="Hempe F."/>
            <person name="Henrissat B."/>
            <person name="Hoppner M.P."/>
            <person name="Ishida K.-I."/>
            <person name="Kim E."/>
            <person name="Koreny L."/>
            <person name="Kroth P.G."/>
            <person name="Liu Y."/>
            <person name="Malik S.-B."/>
            <person name="Maier U.G."/>
            <person name="McRose D."/>
            <person name="Mock T."/>
            <person name="Neilson J.A."/>
            <person name="Onodera N.T."/>
            <person name="Poole A.M."/>
            <person name="Pritham E.J."/>
            <person name="Richards T.A."/>
            <person name="Rocap G."/>
            <person name="Roy S.W."/>
            <person name="Sarai C."/>
            <person name="Schaack S."/>
            <person name="Shirato S."/>
            <person name="Slamovits C.H."/>
            <person name="Spencer D.F."/>
            <person name="Suzuki S."/>
            <person name="Worden A.Z."/>
            <person name="Zauner S."/>
            <person name="Barry K."/>
            <person name="Bell C."/>
            <person name="Bharti A.K."/>
            <person name="Crow J.A."/>
            <person name="Grimwood J."/>
            <person name="Kramer R."/>
            <person name="Lindquist E."/>
            <person name="Lucas S."/>
            <person name="Salamov A."/>
            <person name="McFadden G.I."/>
            <person name="Lane C.E."/>
            <person name="Keeling P.J."/>
            <person name="Gray M.W."/>
            <person name="Grigoriev I.V."/>
            <person name="Archibald J.M."/>
        </authorList>
    </citation>
    <scope>NUCLEOTIDE SEQUENCE</scope>
    <source>
        <strain evidence="8">CCMP2712</strain>
    </source>
</reference>
<dbReference type="CDD" id="cd18321">
    <property type="entry name" value="BTB_POZ_EloC"/>
    <property type="match status" value="1"/>
</dbReference>
<dbReference type="STRING" id="905079.L1ICD0"/>
<evidence type="ECO:0000256" key="1">
    <source>
        <dbReference type="ARBA" id="ARBA00004123"/>
    </source>
</evidence>
<sequence length="98" mass="11150">MSEANDYVTLISAEGFEFVIERRCALMSGTIKAMLSATFMESQENTVTFPEISTPILEKVVEYFYYKVRYAQSSDIPEFKIEPENALELLMAANFLDA</sequence>
<reference evidence="6 8" key="1">
    <citation type="journal article" date="2012" name="Nature">
        <title>Algal genomes reveal evolutionary mosaicism and the fate of nucleomorphs.</title>
        <authorList>
            <consortium name="DOE Joint Genome Institute"/>
            <person name="Curtis B.A."/>
            <person name="Tanifuji G."/>
            <person name="Burki F."/>
            <person name="Gruber A."/>
            <person name="Irimia M."/>
            <person name="Maruyama S."/>
            <person name="Arias M.C."/>
            <person name="Ball S.G."/>
            <person name="Gile G.H."/>
            <person name="Hirakawa Y."/>
            <person name="Hopkins J.F."/>
            <person name="Kuo A."/>
            <person name="Rensing S.A."/>
            <person name="Schmutz J."/>
            <person name="Symeonidi A."/>
            <person name="Elias M."/>
            <person name="Eveleigh R.J."/>
            <person name="Herman E.K."/>
            <person name="Klute M.J."/>
            <person name="Nakayama T."/>
            <person name="Obornik M."/>
            <person name="Reyes-Prieto A."/>
            <person name="Armbrust E.V."/>
            <person name="Aves S.J."/>
            <person name="Beiko R.G."/>
            <person name="Coutinho P."/>
            <person name="Dacks J.B."/>
            <person name="Durnford D.G."/>
            <person name="Fast N.M."/>
            <person name="Green B.R."/>
            <person name="Grisdale C.J."/>
            <person name="Hempel F."/>
            <person name="Henrissat B."/>
            <person name="Hoppner M.P."/>
            <person name="Ishida K."/>
            <person name="Kim E."/>
            <person name="Koreny L."/>
            <person name="Kroth P.G."/>
            <person name="Liu Y."/>
            <person name="Malik S.B."/>
            <person name="Maier U.G."/>
            <person name="McRose D."/>
            <person name="Mock T."/>
            <person name="Neilson J.A."/>
            <person name="Onodera N.T."/>
            <person name="Poole A.M."/>
            <person name="Pritham E.J."/>
            <person name="Richards T.A."/>
            <person name="Rocap G."/>
            <person name="Roy S.W."/>
            <person name="Sarai C."/>
            <person name="Schaack S."/>
            <person name="Shirato S."/>
            <person name="Slamovits C.H."/>
            <person name="Spencer D.F."/>
            <person name="Suzuki S."/>
            <person name="Worden A.Z."/>
            <person name="Zauner S."/>
            <person name="Barry K."/>
            <person name="Bell C."/>
            <person name="Bharti A.K."/>
            <person name="Crow J.A."/>
            <person name="Grimwood J."/>
            <person name="Kramer R."/>
            <person name="Lindquist E."/>
            <person name="Lucas S."/>
            <person name="Salamov A."/>
            <person name="McFadden G.I."/>
            <person name="Lane C.E."/>
            <person name="Keeling P.J."/>
            <person name="Gray M.W."/>
            <person name="Grigoriev I.V."/>
            <person name="Archibald J.M."/>
        </authorList>
    </citation>
    <scope>NUCLEOTIDE SEQUENCE</scope>
    <source>
        <strain evidence="6 8">CCMP2712</strain>
    </source>
</reference>
<dbReference type="eggNOG" id="KOG3473">
    <property type="taxonomic scope" value="Eukaryota"/>
</dbReference>
<evidence type="ECO:0000313" key="6">
    <source>
        <dbReference type="EMBL" id="EKX33873.1"/>
    </source>
</evidence>
<dbReference type="Gene3D" id="3.30.710.10">
    <property type="entry name" value="Potassium Channel Kv1.1, Chain A"/>
    <property type="match status" value="1"/>
</dbReference>
<organism evidence="6">
    <name type="scientific">Guillardia theta (strain CCMP2712)</name>
    <name type="common">Cryptophyte</name>
    <dbReference type="NCBI Taxonomy" id="905079"/>
    <lineage>
        <taxon>Eukaryota</taxon>
        <taxon>Cryptophyceae</taxon>
        <taxon>Pyrenomonadales</taxon>
        <taxon>Geminigeraceae</taxon>
        <taxon>Guillardia</taxon>
    </lineage>
</organism>
<dbReference type="PANTHER" id="PTHR20648">
    <property type="entry name" value="ELONGIN-C"/>
    <property type="match status" value="1"/>
</dbReference>
<evidence type="ECO:0000256" key="3">
    <source>
        <dbReference type="ARBA" id="ARBA00021347"/>
    </source>
</evidence>
<evidence type="ECO:0000313" key="7">
    <source>
        <dbReference type="EnsemblProtists" id="EKX33873"/>
    </source>
</evidence>
<comment type="subcellular location">
    <subcellularLocation>
        <location evidence="1">Nucleus</location>
    </subcellularLocation>
</comment>
<dbReference type="KEGG" id="gtt:GUITHDRAFT_81023"/>
<dbReference type="OMA" id="AMVSPII"/>
<name>L1ICD0_GUITC</name>
<dbReference type="SUPFAM" id="SSF54695">
    <property type="entry name" value="POZ domain"/>
    <property type="match status" value="1"/>
</dbReference>
<dbReference type="InterPro" id="IPR039948">
    <property type="entry name" value="ELC1"/>
</dbReference>
<keyword evidence="4" id="KW-0539">Nucleus</keyword>
<comment type="similarity">
    <text evidence="2">Belongs to the SKP1 family.</text>
</comment>